<dbReference type="InterPro" id="IPR012910">
    <property type="entry name" value="Plug_dom"/>
</dbReference>
<evidence type="ECO:0000256" key="4">
    <source>
        <dbReference type="ARBA" id="ARBA00022496"/>
    </source>
</evidence>
<keyword evidence="5 12" id="KW-0812">Transmembrane</keyword>
<reference evidence="17 18" key="1">
    <citation type="submission" date="2013-08" db="EMBL/GenBank/DDBJ databases">
        <authorList>
            <person name="Weinstock G."/>
            <person name="Sodergren E."/>
            <person name="Wylie T."/>
            <person name="Fulton L."/>
            <person name="Fulton R."/>
            <person name="Fronick C."/>
            <person name="O'Laughlin M."/>
            <person name="Godfrey J."/>
            <person name="Miner T."/>
            <person name="Herter B."/>
            <person name="Appelbaum E."/>
            <person name="Cordes M."/>
            <person name="Lek S."/>
            <person name="Wollam A."/>
            <person name="Pepin K.H."/>
            <person name="Palsikar V.B."/>
            <person name="Mitreva M."/>
            <person name="Wilson R.K."/>
        </authorList>
    </citation>
    <scope>NUCLEOTIDE SEQUENCE [LARGE SCALE GENOMIC DNA]</scope>
    <source>
        <strain evidence="17 18">F0041</strain>
    </source>
</reference>
<evidence type="ECO:0000256" key="9">
    <source>
        <dbReference type="ARBA" id="ARBA00023077"/>
    </source>
</evidence>
<feature type="domain" description="TonB-dependent receptor-like beta-barrel" evidence="15">
    <location>
        <begin position="256"/>
        <end position="713"/>
    </location>
</feature>
<keyword evidence="8" id="KW-0406">Ion transport</keyword>
<dbReference type="InterPro" id="IPR000531">
    <property type="entry name" value="Beta-barrel_TonB"/>
</dbReference>
<accession>U2DK95</accession>
<dbReference type="InterPro" id="IPR037066">
    <property type="entry name" value="Plug_dom_sf"/>
</dbReference>
<evidence type="ECO:0000256" key="14">
    <source>
        <dbReference type="SAM" id="SignalP"/>
    </source>
</evidence>
<dbReference type="SUPFAM" id="SSF56935">
    <property type="entry name" value="Porins"/>
    <property type="match status" value="1"/>
</dbReference>
<evidence type="ECO:0000256" key="1">
    <source>
        <dbReference type="ARBA" id="ARBA00004571"/>
    </source>
</evidence>
<keyword evidence="3 12" id="KW-1134">Transmembrane beta strand</keyword>
<dbReference type="EMBL" id="AWSV01000147">
    <property type="protein sequence ID" value="ERI81947.1"/>
    <property type="molecule type" value="Genomic_DNA"/>
</dbReference>
<dbReference type="GO" id="GO:0009279">
    <property type="term" value="C:cell outer membrane"/>
    <property type="evidence" value="ECO:0007669"/>
    <property type="project" value="UniProtKB-SubCell"/>
</dbReference>
<evidence type="ECO:0000256" key="12">
    <source>
        <dbReference type="PROSITE-ProRule" id="PRU01360"/>
    </source>
</evidence>
<dbReference type="Pfam" id="PF00593">
    <property type="entry name" value="TonB_dep_Rec_b-barrel"/>
    <property type="match status" value="1"/>
</dbReference>
<evidence type="ECO:0000313" key="18">
    <source>
        <dbReference type="Proteomes" id="UP000016496"/>
    </source>
</evidence>
<feature type="signal peptide" evidence="14">
    <location>
        <begin position="1"/>
        <end position="25"/>
    </location>
</feature>
<gene>
    <name evidence="17" type="ORF">HMPREF1981_02771</name>
</gene>
<keyword evidence="11 12" id="KW-0998">Cell outer membrane</keyword>
<dbReference type="GO" id="GO:0015344">
    <property type="term" value="F:siderophore uptake transmembrane transporter activity"/>
    <property type="evidence" value="ECO:0007669"/>
    <property type="project" value="TreeGrafter"/>
</dbReference>
<evidence type="ECO:0000256" key="7">
    <source>
        <dbReference type="ARBA" id="ARBA00023004"/>
    </source>
</evidence>
<keyword evidence="17" id="KW-0675">Receptor</keyword>
<keyword evidence="6 14" id="KW-0732">Signal</keyword>
<comment type="caution">
    <text evidence="17">The sequence shown here is derived from an EMBL/GenBank/DDBJ whole genome shotgun (WGS) entry which is preliminary data.</text>
</comment>
<dbReference type="Pfam" id="PF07715">
    <property type="entry name" value="Plug"/>
    <property type="match status" value="1"/>
</dbReference>
<dbReference type="PATRIC" id="fig|1321819.3.peg.2557"/>
<dbReference type="InterPro" id="IPR039426">
    <property type="entry name" value="TonB-dep_rcpt-like"/>
</dbReference>
<evidence type="ECO:0000256" key="2">
    <source>
        <dbReference type="ARBA" id="ARBA00022448"/>
    </source>
</evidence>
<proteinExistence type="inferred from homology"/>
<keyword evidence="9 13" id="KW-0798">TonB box</keyword>
<evidence type="ECO:0000256" key="10">
    <source>
        <dbReference type="ARBA" id="ARBA00023136"/>
    </source>
</evidence>
<dbReference type="HOGENOM" id="CLU_378515_0_0_10"/>
<dbReference type="PANTHER" id="PTHR32552:SF68">
    <property type="entry name" value="FERRICHROME OUTER MEMBRANE TRANSPORTER_PHAGE RECEPTOR"/>
    <property type="match status" value="1"/>
</dbReference>
<keyword evidence="7" id="KW-0408">Iron</keyword>
<dbReference type="Gene3D" id="2.170.130.10">
    <property type="entry name" value="TonB-dependent receptor, plug domain"/>
    <property type="match status" value="1"/>
</dbReference>
<keyword evidence="2 12" id="KW-0813">Transport</keyword>
<dbReference type="Proteomes" id="UP000016496">
    <property type="component" value="Unassembled WGS sequence"/>
</dbReference>
<sequence length="763" mass="86395">MMKKRIWMAAAMLGAGIAVSAQKSAADSLKVVHLQEVQVVSTRATAKTPVAFTNVKKEQIAKQNIGQDIPFLLSTTPSVLTTSDAGAGIGYTAIRVRGTDATRINITSNGIPMNDAESHAIFWVNTPDFASSLEDMQIQRGAGTSTNGSGAFGASINMRTQSISSTPYAELSGSYGSFNTHKETVKVGSGLINKVWAFDARVSNIKSDGYRDRASSDLKSYFLQGGYFGEHTTVKFITFGGREETYHAWDGISREKLKTNRRYNPNGAIKEGNDNAPEAKTIGFYDDQIDHYRQTHYQLIGNHIFSPEWNLNVAFHYTRGFGYYQEYKNGRKLKEYGLTPFELPDGSKAKKANLVRQKLLDNDFGGGVFSLNYRNERLDASLGGGLNRYSNDHYGKVIWVKNYIGQLDPEHEYYRNNGAKTDGNVYLRANYQLTKALNAYADLQYRHIHYTIEGDHDKWDFNAKPERLQLLNIKENFDFFNPKTGVFWQIDPNHSAYASFSVAQKEPTRNNYTDGRFNEHPKAEKLFDYELGYTYRNRWFTAGVNLYYMDYTDQLILNGNVNEIGEPLAENVKDSYRMGMEITAGAQLTDRLRWDINGTWSKNRIKNYVGYLYDMSITGGEVRDDMWTVTAFEAGTTPIAFSPSFMANSLLSFSYKGMEASLQSQYVSRQYLDNFGVKENSLDPYFVHHLSIAYRFKARHTKGVTVGLTVYNLFDTQYETNGYAQNAALYPDKDKQKPYTWSKDPRFYPMAGTNVLGHVSIRF</sequence>
<organism evidence="17 18">
    <name type="scientific">Bacteroides pyogenes F0041</name>
    <dbReference type="NCBI Taxonomy" id="1321819"/>
    <lineage>
        <taxon>Bacteria</taxon>
        <taxon>Pseudomonadati</taxon>
        <taxon>Bacteroidota</taxon>
        <taxon>Bacteroidia</taxon>
        <taxon>Bacteroidales</taxon>
        <taxon>Bacteroidaceae</taxon>
        <taxon>Bacteroides</taxon>
    </lineage>
</organism>
<protein>
    <submittedName>
        <fullName evidence="17">TonB-dependent receptor</fullName>
    </submittedName>
</protein>
<comment type="similarity">
    <text evidence="12 13">Belongs to the TonB-dependent receptor family.</text>
</comment>
<evidence type="ECO:0000256" key="5">
    <source>
        <dbReference type="ARBA" id="ARBA00022692"/>
    </source>
</evidence>
<keyword evidence="4" id="KW-0410">Iron transport</keyword>
<name>U2DK95_9BACE</name>
<keyword evidence="10 12" id="KW-0472">Membrane</keyword>
<dbReference type="AlphaFoldDB" id="U2DK95"/>
<dbReference type="PANTHER" id="PTHR32552">
    <property type="entry name" value="FERRICHROME IRON RECEPTOR-RELATED"/>
    <property type="match status" value="1"/>
</dbReference>
<evidence type="ECO:0000259" key="15">
    <source>
        <dbReference type="Pfam" id="PF00593"/>
    </source>
</evidence>
<evidence type="ECO:0000259" key="16">
    <source>
        <dbReference type="Pfam" id="PF07715"/>
    </source>
</evidence>
<comment type="subcellular location">
    <subcellularLocation>
        <location evidence="1 12">Cell outer membrane</location>
        <topology evidence="1 12">Multi-pass membrane protein</topology>
    </subcellularLocation>
</comment>
<feature type="chain" id="PRO_5004625091" evidence="14">
    <location>
        <begin position="26"/>
        <end position="763"/>
    </location>
</feature>
<evidence type="ECO:0000256" key="6">
    <source>
        <dbReference type="ARBA" id="ARBA00022729"/>
    </source>
</evidence>
<evidence type="ECO:0000256" key="13">
    <source>
        <dbReference type="RuleBase" id="RU003357"/>
    </source>
</evidence>
<evidence type="ECO:0000256" key="8">
    <source>
        <dbReference type="ARBA" id="ARBA00023065"/>
    </source>
</evidence>
<dbReference type="PROSITE" id="PS52016">
    <property type="entry name" value="TONB_DEPENDENT_REC_3"/>
    <property type="match status" value="1"/>
</dbReference>
<evidence type="ECO:0000313" key="17">
    <source>
        <dbReference type="EMBL" id="ERI81947.1"/>
    </source>
</evidence>
<feature type="domain" description="TonB-dependent receptor plug" evidence="16">
    <location>
        <begin position="46"/>
        <end position="154"/>
    </location>
</feature>
<dbReference type="Gene3D" id="2.40.170.20">
    <property type="entry name" value="TonB-dependent receptor, beta-barrel domain"/>
    <property type="match status" value="1"/>
</dbReference>
<evidence type="ECO:0000256" key="11">
    <source>
        <dbReference type="ARBA" id="ARBA00023237"/>
    </source>
</evidence>
<evidence type="ECO:0000256" key="3">
    <source>
        <dbReference type="ARBA" id="ARBA00022452"/>
    </source>
</evidence>
<dbReference type="InterPro" id="IPR036942">
    <property type="entry name" value="Beta-barrel_TonB_sf"/>
</dbReference>